<sequence length="197" mass="22100">MTYHVFITWRELKCRQSAHALKDPRAWSRTMSENTGGGASADESGEVSQNVVIRPAVPTDQARVRNIVDAAYRPYIARIGKRPGPMDEDYGALIERGDVFVAQEGDTVVGLAVLLDDRDALLLDNVAVAPERHGRGLGRRLVGFAEDEARRRGRRMVRLYTNEAMVENAALYARLGFVETHRATQNGFRRIFMEKTL</sequence>
<dbReference type="Proteomes" id="UP001229244">
    <property type="component" value="Unassembled WGS sequence"/>
</dbReference>
<accession>A0AAE4ATH0</accession>
<keyword evidence="1" id="KW-0808">Transferase</keyword>
<dbReference type="RefSeq" id="WP_306885980.1">
    <property type="nucleotide sequence ID" value="NZ_JAUSUL010000002.1"/>
</dbReference>
<organism evidence="5 6">
    <name type="scientific">Amorphus orientalis</name>
    <dbReference type="NCBI Taxonomy" id="649198"/>
    <lineage>
        <taxon>Bacteria</taxon>
        <taxon>Pseudomonadati</taxon>
        <taxon>Pseudomonadota</taxon>
        <taxon>Alphaproteobacteria</taxon>
        <taxon>Hyphomicrobiales</taxon>
        <taxon>Amorphaceae</taxon>
        <taxon>Amorphus</taxon>
    </lineage>
</organism>
<comment type="caution">
    <text evidence="5">The sequence shown here is derived from an EMBL/GenBank/DDBJ whole genome shotgun (WGS) entry which is preliminary data.</text>
</comment>
<feature type="region of interest" description="Disordered" evidence="3">
    <location>
        <begin position="26"/>
        <end position="47"/>
    </location>
</feature>
<dbReference type="AlphaFoldDB" id="A0AAE4ATH0"/>
<proteinExistence type="predicted"/>
<dbReference type="InterPro" id="IPR016181">
    <property type="entry name" value="Acyl_CoA_acyltransferase"/>
</dbReference>
<keyword evidence="6" id="KW-1185">Reference proteome</keyword>
<evidence type="ECO:0000256" key="1">
    <source>
        <dbReference type="ARBA" id="ARBA00022679"/>
    </source>
</evidence>
<dbReference type="GO" id="GO:0016747">
    <property type="term" value="F:acyltransferase activity, transferring groups other than amino-acyl groups"/>
    <property type="evidence" value="ECO:0007669"/>
    <property type="project" value="InterPro"/>
</dbReference>
<dbReference type="Pfam" id="PF13508">
    <property type="entry name" value="Acetyltransf_7"/>
    <property type="match status" value="1"/>
</dbReference>
<dbReference type="CDD" id="cd04301">
    <property type="entry name" value="NAT_SF"/>
    <property type="match status" value="1"/>
</dbReference>
<name>A0AAE4ATH0_9HYPH</name>
<reference evidence="5" key="1">
    <citation type="submission" date="2023-07" db="EMBL/GenBank/DDBJ databases">
        <title>Genomic Encyclopedia of Type Strains, Phase IV (KMG-IV): sequencing the most valuable type-strain genomes for metagenomic binning, comparative biology and taxonomic classification.</title>
        <authorList>
            <person name="Goeker M."/>
        </authorList>
    </citation>
    <scope>NUCLEOTIDE SEQUENCE</scope>
    <source>
        <strain evidence="5">DSM 21202</strain>
    </source>
</reference>
<feature type="domain" description="N-acetyltransferase" evidence="4">
    <location>
        <begin position="51"/>
        <end position="197"/>
    </location>
</feature>
<dbReference type="InterPro" id="IPR000182">
    <property type="entry name" value="GNAT_dom"/>
</dbReference>
<keyword evidence="2" id="KW-0012">Acyltransferase</keyword>
<dbReference type="Gene3D" id="3.40.630.30">
    <property type="match status" value="1"/>
</dbReference>
<evidence type="ECO:0000259" key="4">
    <source>
        <dbReference type="PROSITE" id="PS51186"/>
    </source>
</evidence>
<evidence type="ECO:0000313" key="5">
    <source>
        <dbReference type="EMBL" id="MDQ0316152.1"/>
    </source>
</evidence>
<gene>
    <name evidence="5" type="ORF">J2S73_002609</name>
</gene>
<evidence type="ECO:0000256" key="3">
    <source>
        <dbReference type="SAM" id="MobiDB-lite"/>
    </source>
</evidence>
<evidence type="ECO:0000256" key="2">
    <source>
        <dbReference type="ARBA" id="ARBA00023315"/>
    </source>
</evidence>
<protein>
    <submittedName>
        <fullName evidence="5">GNAT superfamily N-acetyltransferase</fullName>
    </submittedName>
</protein>
<evidence type="ECO:0000313" key="6">
    <source>
        <dbReference type="Proteomes" id="UP001229244"/>
    </source>
</evidence>
<dbReference type="PROSITE" id="PS51186">
    <property type="entry name" value="GNAT"/>
    <property type="match status" value="1"/>
</dbReference>
<dbReference type="InterPro" id="IPR050832">
    <property type="entry name" value="Bact_Acetyltransf"/>
</dbReference>
<dbReference type="PANTHER" id="PTHR43877">
    <property type="entry name" value="AMINOALKYLPHOSPHONATE N-ACETYLTRANSFERASE-RELATED-RELATED"/>
    <property type="match status" value="1"/>
</dbReference>
<dbReference type="SUPFAM" id="SSF55729">
    <property type="entry name" value="Acyl-CoA N-acyltransferases (Nat)"/>
    <property type="match status" value="1"/>
</dbReference>
<dbReference type="EMBL" id="JAUSUL010000002">
    <property type="protein sequence ID" value="MDQ0316152.1"/>
    <property type="molecule type" value="Genomic_DNA"/>
</dbReference>